<dbReference type="Proteomes" id="UP000028492">
    <property type="component" value="Chromosome"/>
</dbReference>
<dbReference type="EMBL" id="CP008953">
    <property type="protein sequence ID" value="AIG79304.1"/>
    <property type="molecule type" value="Genomic_DNA"/>
</dbReference>
<dbReference type="GO" id="GO:0046677">
    <property type="term" value="P:response to antibiotic"/>
    <property type="evidence" value="ECO:0007669"/>
    <property type="project" value="InterPro"/>
</dbReference>
<dbReference type="Gene3D" id="3.40.1660.10">
    <property type="entry name" value="EreA-like (biosynthetic domain)"/>
    <property type="match status" value="1"/>
</dbReference>
<accession>A0A075V464</accession>
<dbReference type="InterPro" id="IPR014622">
    <property type="entry name" value="UCP036794_erythomycin"/>
</dbReference>
<dbReference type="PIRSF" id="PIRSF036794">
    <property type="entry name" value="UCP_erythr_ester"/>
    <property type="match status" value="1"/>
</dbReference>
<dbReference type="eggNOG" id="COG2312">
    <property type="taxonomic scope" value="Bacteria"/>
</dbReference>
<evidence type="ECO:0000313" key="1">
    <source>
        <dbReference type="EMBL" id="AIG79304.1"/>
    </source>
</evidence>
<dbReference type="InterPro" id="IPR007815">
    <property type="entry name" value="Emycin_Estase"/>
</dbReference>
<dbReference type="PANTHER" id="PTHR31299:SF0">
    <property type="entry name" value="ESTERASE, PUTATIVE (AFU_ORTHOLOGUE AFUA_1G05850)-RELATED"/>
    <property type="match status" value="1"/>
</dbReference>
<dbReference type="HOGENOM" id="CLU_026490_2_1_11"/>
<keyword evidence="2" id="KW-1185">Reference proteome</keyword>
<name>A0A075V464_9PSEU</name>
<dbReference type="Gene3D" id="1.20.1440.30">
    <property type="entry name" value="Biosynthetic Protein domain"/>
    <property type="match status" value="1"/>
</dbReference>
<dbReference type="CDD" id="cd14728">
    <property type="entry name" value="Ere-like"/>
    <property type="match status" value="1"/>
</dbReference>
<dbReference type="SUPFAM" id="SSF159501">
    <property type="entry name" value="EreA/ChaN-like"/>
    <property type="match status" value="1"/>
</dbReference>
<dbReference type="STRING" id="208439.AJAP_32450"/>
<dbReference type="PANTHER" id="PTHR31299">
    <property type="entry name" value="ESTERASE, PUTATIVE (AFU_ORTHOLOGUE AFUA_1G05850)-RELATED"/>
    <property type="match status" value="1"/>
</dbReference>
<dbReference type="InterPro" id="IPR052036">
    <property type="entry name" value="Hydrolase/PRTase-associated"/>
</dbReference>
<proteinExistence type="predicted"/>
<organism evidence="1 2">
    <name type="scientific">Amycolatopsis japonica</name>
    <dbReference type="NCBI Taxonomy" id="208439"/>
    <lineage>
        <taxon>Bacteria</taxon>
        <taxon>Bacillati</taxon>
        <taxon>Actinomycetota</taxon>
        <taxon>Actinomycetes</taxon>
        <taxon>Pseudonocardiales</taxon>
        <taxon>Pseudonocardiaceae</taxon>
        <taxon>Amycolatopsis</taxon>
        <taxon>Amycolatopsis japonica group</taxon>
    </lineage>
</organism>
<protein>
    <submittedName>
        <fullName evidence="1">Conserved putative secreted protein</fullName>
    </submittedName>
</protein>
<dbReference type="AlphaFoldDB" id="A0A075V464"/>
<evidence type="ECO:0000313" key="2">
    <source>
        <dbReference type="Proteomes" id="UP000028492"/>
    </source>
</evidence>
<dbReference type="Pfam" id="PF05139">
    <property type="entry name" value="Erythro_esteras"/>
    <property type="match status" value="1"/>
</dbReference>
<dbReference type="KEGG" id="aja:AJAP_32450"/>
<dbReference type="Gene3D" id="3.30.1870.10">
    <property type="entry name" value="EreA-like, domain 2"/>
    <property type="match status" value="1"/>
</dbReference>
<reference evidence="1 2" key="1">
    <citation type="journal article" date="2014" name="J. Biotechnol.">
        <title>Complete genome sequence of the actinobacterium Amycolatopsis japonica MG417-CF17(T) (=DSM 44213T) producing (S,S)-N,N'-ethylenediaminedisuccinic acid.</title>
        <authorList>
            <person name="Stegmann E."/>
            <person name="Albersmeier A."/>
            <person name="Spohn M."/>
            <person name="Gert H."/>
            <person name="Weber T."/>
            <person name="Wohlleben W."/>
            <person name="Kalinowski J."/>
            <person name="Ruckert C."/>
        </authorList>
    </citation>
    <scope>NUCLEOTIDE SEQUENCE [LARGE SCALE GENOMIC DNA]</scope>
    <source>
        <strain evidence="2">MG417-CF17 (DSM 44213)</strain>
    </source>
</reference>
<sequence length="468" mass="52409">MRPHRSVDDDRFRQRNEGVSVMKNGRKRWARRGVVAAAVVVTGAVLAPLTSPALAAETTTTWRDPVRSLDRAAHPLRSTEPGRNTADLRALGGMIADAKVVGLGEATHGSHEFFTMKERVFRYLVEEKGFRAFALELSWSAGLEIDEYVQTGRGDAREIAKRTLAGSPWDREEFVSLIRWMRDHNRAHPDRTVHFVGDDLGAPSVNDAFFARITDYIGRHHPEALPRLNELYTGLRPIDDAFAYVRKPVDERRRLATQAEQAFELVKGLAGADAYGWTEQHARFVAQTARFLAVDLADPKGLPAAQILRDQAMAQNVAWWQRRTGHKILLSAHNAHVAYIPDMPSIYPKTQGAFLRETLGRGYLPIGFSFDRGSFLSKDTAVGGEWKPFSVPSAPSGTNEDTLDRVRFDDFYLDLRTAPPAARAWLDTARPTRTIGTLFPVDPADISLGRSYDVVIHLHDVRQADLRR</sequence>
<gene>
    <name evidence="1" type="ORF">AJAP_32450</name>
</gene>